<sequence>MTPIQIIARHAAVEPHPSDILTEIGIDQATRITLAMELEGELGIHLSDAELFMASTVGDLARVVEGRVAA</sequence>
<name>A0A931MKF2_9SPHN</name>
<dbReference type="EMBL" id="JADZGI010000001">
    <property type="protein sequence ID" value="MBH0112748.1"/>
    <property type="molecule type" value="Genomic_DNA"/>
</dbReference>
<dbReference type="Proteomes" id="UP000617634">
    <property type="component" value="Unassembled WGS sequence"/>
</dbReference>
<evidence type="ECO:0000313" key="3">
    <source>
        <dbReference type="Proteomes" id="UP000617634"/>
    </source>
</evidence>
<dbReference type="AlphaFoldDB" id="A0A931MKF2"/>
<feature type="domain" description="Carrier" evidence="1">
    <location>
        <begin position="1"/>
        <end position="68"/>
    </location>
</feature>
<reference evidence="2" key="1">
    <citation type="submission" date="2020-11" db="EMBL/GenBank/DDBJ databases">
        <title>Novosphingobium aureum sp. nov., a marine bacterium isolated from sediment of a salt flat.</title>
        <authorList>
            <person name="Yoo Y."/>
            <person name="Kim J.-J."/>
        </authorList>
    </citation>
    <scope>NUCLEOTIDE SEQUENCE</scope>
    <source>
        <strain evidence="2">YJ-S2-02</strain>
    </source>
</reference>
<evidence type="ECO:0000313" key="2">
    <source>
        <dbReference type="EMBL" id="MBH0112748.1"/>
    </source>
</evidence>
<keyword evidence="3" id="KW-1185">Reference proteome</keyword>
<accession>A0A931MKF2</accession>
<dbReference type="SUPFAM" id="SSF47336">
    <property type="entry name" value="ACP-like"/>
    <property type="match status" value="1"/>
</dbReference>
<dbReference type="PROSITE" id="PS50075">
    <property type="entry name" value="CARRIER"/>
    <property type="match status" value="1"/>
</dbReference>
<evidence type="ECO:0000259" key="1">
    <source>
        <dbReference type="PROSITE" id="PS50075"/>
    </source>
</evidence>
<dbReference type="Gene3D" id="1.10.1200.10">
    <property type="entry name" value="ACP-like"/>
    <property type="match status" value="1"/>
</dbReference>
<dbReference type="RefSeq" id="WP_197162478.1">
    <property type="nucleotide sequence ID" value="NZ_JADZGI010000001.1"/>
</dbReference>
<dbReference type="InterPro" id="IPR009081">
    <property type="entry name" value="PP-bd_ACP"/>
</dbReference>
<gene>
    <name evidence="2" type="ORF">I5E68_07255</name>
</gene>
<organism evidence="2 3">
    <name type="scientific">Novosphingobium aureum</name>
    <dbReference type="NCBI Taxonomy" id="2792964"/>
    <lineage>
        <taxon>Bacteria</taxon>
        <taxon>Pseudomonadati</taxon>
        <taxon>Pseudomonadota</taxon>
        <taxon>Alphaproteobacteria</taxon>
        <taxon>Sphingomonadales</taxon>
        <taxon>Sphingomonadaceae</taxon>
        <taxon>Novosphingobium</taxon>
    </lineage>
</organism>
<dbReference type="InterPro" id="IPR036736">
    <property type="entry name" value="ACP-like_sf"/>
</dbReference>
<proteinExistence type="predicted"/>
<comment type="caution">
    <text evidence="2">The sequence shown here is derived from an EMBL/GenBank/DDBJ whole genome shotgun (WGS) entry which is preliminary data.</text>
</comment>
<protein>
    <submittedName>
        <fullName evidence="2">Acyl carrier protein</fullName>
    </submittedName>
</protein>
<dbReference type="Pfam" id="PF00550">
    <property type="entry name" value="PP-binding"/>
    <property type="match status" value="1"/>
</dbReference>